<feature type="compositionally biased region" description="Low complexity" evidence="1">
    <location>
        <begin position="205"/>
        <end position="231"/>
    </location>
</feature>
<feature type="compositionally biased region" description="Low complexity" evidence="1">
    <location>
        <begin position="182"/>
        <end position="196"/>
    </location>
</feature>
<keyword evidence="4" id="KW-1185">Reference proteome</keyword>
<feature type="region of interest" description="Disordered" evidence="1">
    <location>
        <begin position="121"/>
        <end position="242"/>
    </location>
</feature>
<dbReference type="SUPFAM" id="SSF81585">
    <property type="entry name" value="PsbU/PolX domain-like"/>
    <property type="match status" value="1"/>
</dbReference>
<dbReference type="Proteomes" id="UP001156881">
    <property type="component" value="Unassembled WGS sequence"/>
</dbReference>
<dbReference type="Pfam" id="PF12836">
    <property type="entry name" value="HHH_3"/>
    <property type="match status" value="1"/>
</dbReference>
<dbReference type="PRINTS" id="PR01217">
    <property type="entry name" value="PRICHEXTENSN"/>
</dbReference>
<protein>
    <recommendedName>
        <fullName evidence="5">Helix-hairpin-helix domain-containing protein</fullName>
    </recommendedName>
</protein>
<keyword evidence="2" id="KW-0812">Transmembrane</keyword>
<organism evidence="3 4">
    <name type="scientific">Methylobacterium brachythecii</name>
    <dbReference type="NCBI Taxonomy" id="1176177"/>
    <lineage>
        <taxon>Bacteria</taxon>
        <taxon>Pseudomonadati</taxon>
        <taxon>Pseudomonadota</taxon>
        <taxon>Alphaproteobacteria</taxon>
        <taxon>Hyphomicrobiales</taxon>
        <taxon>Methylobacteriaceae</taxon>
        <taxon>Methylobacterium</taxon>
    </lineage>
</organism>
<feature type="transmembrane region" description="Helical" evidence="2">
    <location>
        <begin position="93"/>
        <end position="117"/>
    </location>
</feature>
<evidence type="ECO:0000256" key="2">
    <source>
        <dbReference type="SAM" id="Phobius"/>
    </source>
</evidence>
<reference evidence="4" key="1">
    <citation type="journal article" date="2019" name="Int. J. Syst. Evol. Microbiol.">
        <title>The Global Catalogue of Microorganisms (GCM) 10K type strain sequencing project: providing services to taxonomists for standard genome sequencing and annotation.</title>
        <authorList>
            <consortium name="The Broad Institute Genomics Platform"/>
            <consortium name="The Broad Institute Genome Sequencing Center for Infectious Disease"/>
            <person name="Wu L."/>
            <person name="Ma J."/>
        </authorList>
    </citation>
    <scope>NUCLEOTIDE SEQUENCE [LARGE SCALE GENOMIC DNA]</scope>
    <source>
        <strain evidence="4">NBRC 107710</strain>
    </source>
</reference>
<accession>A0ABQ6DA05</accession>
<evidence type="ECO:0008006" key="5">
    <source>
        <dbReference type="Google" id="ProtNLM"/>
    </source>
</evidence>
<evidence type="ECO:0000313" key="4">
    <source>
        <dbReference type="Proteomes" id="UP001156881"/>
    </source>
</evidence>
<keyword evidence="2" id="KW-0472">Membrane</keyword>
<keyword evidence="2" id="KW-1133">Transmembrane helix</keyword>
<evidence type="ECO:0000256" key="1">
    <source>
        <dbReference type="SAM" id="MobiDB-lite"/>
    </source>
</evidence>
<name>A0ABQ6DA05_9HYPH</name>
<dbReference type="Gene3D" id="1.10.150.320">
    <property type="entry name" value="Photosystem II 12 kDa extrinsic protein"/>
    <property type="match status" value="1"/>
</dbReference>
<feature type="compositionally biased region" description="Pro residues" evidence="1">
    <location>
        <begin position="154"/>
        <end position="164"/>
    </location>
</feature>
<dbReference type="EMBL" id="BSPG01000017">
    <property type="protein sequence ID" value="GLS45002.1"/>
    <property type="molecule type" value="Genomic_DNA"/>
</dbReference>
<proteinExistence type="predicted"/>
<evidence type="ECO:0000313" key="3">
    <source>
        <dbReference type="EMBL" id="GLS45002.1"/>
    </source>
</evidence>
<sequence>MAKLVPNELGRLSFPLKLGYFEAMRPLGPDCVIPVSPVSVHCPRPNTLKTRVFRRRQHMFATVARQRIAHGTVADEGRPKPGRKGPLMLNGPALLRVFLVVIAAAVLTALVQHYWIFDSSAPEPSKPVLRPTAQNTPAIRQPEPPRVAAAPAPASQPAPTPQPAQPSTSQPKEAPKPPPQAQIPAPATTPENSSAEPPSPPPVAADPVVTQPAPAARSTPPSPAAPMAEQAEPPPDDPVEPADARAVDLVDLNTGSLTELNALKGGGTIGRAIIQHRPYTSTDQLLSKRVLSRTTYQRIKGQITVR</sequence>
<comment type="caution">
    <text evidence="3">The sequence shown here is derived from an EMBL/GenBank/DDBJ whole genome shotgun (WGS) entry which is preliminary data.</text>
</comment>
<gene>
    <name evidence="3" type="ORF">GCM10007884_29910</name>
</gene>